<dbReference type="OrthoDB" id="655030at2759"/>
<evidence type="ECO:0000256" key="4">
    <source>
        <dbReference type="ARBA" id="ARBA00023033"/>
    </source>
</evidence>
<gene>
    <name evidence="6" type="ORF">PV06_05646</name>
</gene>
<evidence type="ECO:0000313" key="7">
    <source>
        <dbReference type="Proteomes" id="UP000053342"/>
    </source>
</evidence>
<dbReference type="GO" id="GO:0071949">
    <property type="term" value="F:FAD binding"/>
    <property type="evidence" value="ECO:0007669"/>
    <property type="project" value="InterPro"/>
</dbReference>
<dbReference type="Proteomes" id="UP000053342">
    <property type="component" value="Unassembled WGS sequence"/>
</dbReference>
<accession>A0A0D2AQ65</accession>
<keyword evidence="3" id="KW-0560">Oxidoreductase</keyword>
<dbReference type="AlphaFoldDB" id="A0A0D2AQ65"/>
<proteinExistence type="predicted"/>
<feature type="domain" description="FAD-binding" evidence="5">
    <location>
        <begin position="8"/>
        <end position="175"/>
    </location>
</feature>
<dbReference type="Pfam" id="PF01494">
    <property type="entry name" value="FAD_binding_3"/>
    <property type="match status" value="2"/>
</dbReference>
<protein>
    <recommendedName>
        <fullName evidence="5">FAD-binding domain-containing protein</fullName>
    </recommendedName>
</protein>
<dbReference type="STRING" id="215243.A0A0D2AQ65"/>
<dbReference type="PANTHER" id="PTHR46972">
    <property type="entry name" value="MONOOXYGENASE ASQM-RELATED"/>
    <property type="match status" value="1"/>
</dbReference>
<evidence type="ECO:0000256" key="3">
    <source>
        <dbReference type="ARBA" id="ARBA00023002"/>
    </source>
</evidence>
<evidence type="ECO:0000256" key="2">
    <source>
        <dbReference type="ARBA" id="ARBA00022827"/>
    </source>
</evidence>
<dbReference type="InterPro" id="IPR002938">
    <property type="entry name" value="FAD-bd"/>
</dbReference>
<organism evidence="6 7">
    <name type="scientific">Exophiala oligosperma</name>
    <dbReference type="NCBI Taxonomy" id="215243"/>
    <lineage>
        <taxon>Eukaryota</taxon>
        <taxon>Fungi</taxon>
        <taxon>Dikarya</taxon>
        <taxon>Ascomycota</taxon>
        <taxon>Pezizomycotina</taxon>
        <taxon>Eurotiomycetes</taxon>
        <taxon>Chaetothyriomycetidae</taxon>
        <taxon>Chaetothyriales</taxon>
        <taxon>Herpotrichiellaceae</taxon>
        <taxon>Exophiala</taxon>
    </lineage>
</organism>
<feature type="domain" description="FAD-binding" evidence="5">
    <location>
        <begin position="312"/>
        <end position="351"/>
    </location>
</feature>
<dbReference type="EMBL" id="KN847336">
    <property type="protein sequence ID" value="KIW42061.1"/>
    <property type="molecule type" value="Genomic_DNA"/>
</dbReference>
<dbReference type="GO" id="GO:0004497">
    <property type="term" value="F:monooxygenase activity"/>
    <property type="evidence" value="ECO:0007669"/>
    <property type="project" value="UniProtKB-KW"/>
</dbReference>
<dbReference type="HOGENOM" id="CLU_009665_4_0_1"/>
<dbReference type="Gene3D" id="3.50.50.60">
    <property type="entry name" value="FAD/NAD(P)-binding domain"/>
    <property type="match status" value="1"/>
</dbReference>
<dbReference type="RefSeq" id="XP_016262277.1">
    <property type="nucleotide sequence ID" value="XM_016406673.1"/>
</dbReference>
<name>A0A0D2AQ65_9EURO</name>
<keyword evidence="7" id="KW-1185">Reference proteome</keyword>
<keyword evidence="2" id="KW-0274">FAD</keyword>
<reference evidence="6 7" key="1">
    <citation type="submission" date="2015-01" db="EMBL/GenBank/DDBJ databases">
        <title>The Genome Sequence of Exophiala oligosperma CBS72588.</title>
        <authorList>
            <consortium name="The Broad Institute Genomics Platform"/>
            <person name="Cuomo C."/>
            <person name="de Hoog S."/>
            <person name="Gorbushina A."/>
            <person name="Stielow B."/>
            <person name="Teixiera M."/>
            <person name="Abouelleil A."/>
            <person name="Chapman S.B."/>
            <person name="Priest M."/>
            <person name="Young S.K."/>
            <person name="Wortman J."/>
            <person name="Nusbaum C."/>
            <person name="Birren B."/>
        </authorList>
    </citation>
    <scope>NUCLEOTIDE SEQUENCE [LARGE SCALE GENOMIC DNA]</scope>
    <source>
        <strain evidence="6 7">CBS 72588</strain>
    </source>
</reference>
<dbReference type="PANTHER" id="PTHR46972:SF1">
    <property type="entry name" value="FAD DEPENDENT OXIDOREDUCTASE DOMAIN-CONTAINING PROTEIN"/>
    <property type="match status" value="1"/>
</dbReference>
<keyword evidence="4" id="KW-0503">Monooxygenase</keyword>
<keyword evidence="1" id="KW-0285">Flavoprotein</keyword>
<dbReference type="GeneID" id="27357720"/>
<dbReference type="InterPro" id="IPR036188">
    <property type="entry name" value="FAD/NAD-bd_sf"/>
</dbReference>
<sequence length="422" mass="46287">MSTHQPRIAIIGGGPAGLTVGILLHKHQIPFTIFEYRAKPTDDELASPVGMLDLHEESGLAALKECDLLEEFKSHTTVCSEAQIIANKEGNIIYTDDGGPEHRPEISRNSLTKLLLDQLPVDSVQWEHKLSSASYLAEGSHNVEIELNFGHLGKRTFDFVVGADGTWSRVRTLLTSAKPAYAGFQYMMLAIRQATERYPALSDYVGTGGFTSLGNRRGIMCQRALQDSALMYAFLSTDNENFGEDSGLVKGTPAEAKERLLNDDELFGQFGPKLKELLQTACEEETKTMPDAKLLLRSLYTLPPGHSWEHKTGVTLVGDASHVMLPFAGEGVNVAMWDALDVSRAIIKAYENSPTTFTTFQTTLDPLIKEFEVNMAARAKEKAEEASNNAKLMLGGEDGATAMAEWMRAAMQQAQASRPSDE</sequence>
<dbReference type="VEuPathDB" id="FungiDB:PV06_05646"/>
<evidence type="ECO:0000313" key="6">
    <source>
        <dbReference type="EMBL" id="KIW42061.1"/>
    </source>
</evidence>
<dbReference type="SUPFAM" id="SSF51905">
    <property type="entry name" value="FAD/NAD(P)-binding domain"/>
    <property type="match status" value="1"/>
</dbReference>
<evidence type="ECO:0000256" key="1">
    <source>
        <dbReference type="ARBA" id="ARBA00022630"/>
    </source>
</evidence>
<dbReference type="PRINTS" id="PR00420">
    <property type="entry name" value="RNGMNOXGNASE"/>
</dbReference>
<evidence type="ECO:0000259" key="5">
    <source>
        <dbReference type="Pfam" id="PF01494"/>
    </source>
</evidence>